<dbReference type="Proteomes" id="UP000436858">
    <property type="component" value="Unassembled WGS sequence"/>
</dbReference>
<dbReference type="InterPro" id="IPR037066">
    <property type="entry name" value="Plug_dom_sf"/>
</dbReference>
<proteinExistence type="inferred from homology"/>
<dbReference type="SUPFAM" id="SSF49464">
    <property type="entry name" value="Carboxypeptidase regulatory domain-like"/>
    <property type="match status" value="1"/>
</dbReference>
<keyword evidence="3" id="KW-0675">Receptor</keyword>
<dbReference type="GO" id="GO:0009279">
    <property type="term" value="C:cell outer membrane"/>
    <property type="evidence" value="ECO:0007669"/>
    <property type="project" value="UniProtKB-SubCell"/>
</dbReference>
<dbReference type="FunFam" id="2.170.130.10:FF:000003">
    <property type="entry name" value="SusC/RagA family TonB-linked outer membrane protein"/>
    <property type="match status" value="1"/>
</dbReference>
<dbReference type="InterPro" id="IPR039426">
    <property type="entry name" value="TonB-dep_rcpt-like"/>
</dbReference>
<comment type="subcellular location">
    <subcellularLocation>
        <location evidence="1">Cell outer membrane</location>
        <topology evidence="1">Multi-pass membrane protein</topology>
    </subcellularLocation>
</comment>
<feature type="domain" description="TonB-dependent receptor plug" evidence="2">
    <location>
        <begin position="121"/>
        <end position="226"/>
    </location>
</feature>
<reference evidence="4" key="2">
    <citation type="submission" date="2021-07" db="EMBL/GenBank/DDBJ databases">
        <title>Comparative genomics of Bacteroides fragilis group isolates reveals species-dependent resistance mechanisms and validates clinical tools for resistance prediction.</title>
        <authorList>
            <person name="Wallace M.J."/>
            <person name="Jean S."/>
            <person name="Wallace M.A."/>
            <person name="Carey-Ann B.D."/>
            <person name="Dantas G."/>
        </authorList>
    </citation>
    <scope>NUCLEOTIDE SEQUENCE</scope>
    <source>
        <strain evidence="4">BJH_160</strain>
    </source>
</reference>
<dbReference type="GeneID" id="60925444"/>
<keyword evidence="1" id="KW-0472">Membrane</keyword>
<dbReference type="KEGG" id="btho:Btheta7330_03836"/>
<dbReference type="PROSITE" id="PS52016">
    <property type="entry name" value="TONB_DEPENDENT_REC_3"/>
    <property type="match status" value="1"/>
</dbReference>
<name>A0A0P0FT57_BACT4</name>
<evidence type="ECO:0000313" key="3">
    <source>
        <dbReference type="EMBL" id="KAB4477156.1"/>
    </source>
</evidence>
<dbReference type="AlphaFoldDB" id="A0A0P0FT57"/>
<dbReference type="RefSeq" id="WP_011109179.1">
    <property type="nucleotide sequence ID" value="NZ_CAXSNJ010000004.1"/>
</dbReference>
<keyword evidence="1" id="KW-0998">Cell outer membrane</keyword>
<evidence type="ECO:0000313" key="4">
    <source>
        <dbReference type="EMBL" id="MCE9236997.1"/>
    </source>
</evidence>
<gene>
    <name evidence="3" type="ORF">GAN91_20555</name>
    <name evidence="4" type="ORF">K0H07_07470</name>
</gene>
<dbReference type="InterPro" id="IPR012910">
    <property type="entry name" value="Plug_dom"/>
</dbReference>
<dbReference type="Gene3D" id="2.170.130.10">
    <property type="entry name" value="TonB-dependent receptor, plug domain"/>
    <property type="match status" value="1"/>
</dbReference>
<dbReference type="EMBL" id="JAHYQA010000003">
    <property type="protein sequence ID" value="MCE9236997.1"/>
    <property type="molecule type" value="Genomic_DNA"/>
</dbReference>
<accession>A0A0P0FT57</accession>
<comment type="similarity">
    <text evidence="1">Belongs to the TonB-dependent receptor family.</text>
</comment>
<evidence type="ECO:0000313" key="5">
    <source>
        <dbReference type="Proteomes" id="UP000436858"/>
    </source>
</evidence>
<keyword evidence="1" id="KW-0812">Transmembrane</keyword>
<sequence length="1039" mass="116539">MKKNLLLIVLLMILIPLAGYSQNETKTQFTVAGVIVDASGEPLVGTAVYVKNEPGVGVVADLDGKFKIRVTKNATLVFQSVGMKNVEMLITKDEEKLKIVMKEDETKIDEVVVTGMSSQKKVSVVGAITTIDVAQLKTPATSLNNMIGGRMAGVITMQTSGEPGKNISNFWIRGISTFGAGTGALVLIDGIEGRLEDIDTDDVESFSILKDAAATAVYGTRGANGVVLVTTKRGTSGKLEVTGRATMKISHIKRLPEYLGAYDYALLANEARAMSGEDDLYTRLELDLIKNKLDPDLYPDVNWMDEIMKHNSIQQNYYVSAKGGGDVARYFLSIGYQDEGAAYRQEENLFKKPLSVNKLNYRANIDMNLTKTTQLYFGVDGYVNSYVSPGGMNTDAVWSAVQQLTPLLFPVTYSDGTLPVYGGQRTLASPYVMLNNTGYMQSEDNRNMLTLKLTQEFKGFLKGLTLSVQGMTEHIGYFSEYRSIWPDLYRATGRTAQGVLIKSLRSSQQSLAYGDAEHSYRQYYLEAKANWNRTFGDHTFGALLEYYMKDEKDSQWGAIDDLGISSIPKRHQNLSGRISYDYKNRYFIDANFGYTGSAQFKKGERFGFFPSIAAGWVPSSYNWWSEKLPWFTFLKFRGSYGIVGNDQIVAVNDYTGVGRFPYMTMIDNHAGSAWGYRYNGITETYTGADNLKWEVAKKANLGIDAKFFHDKLSFTVDIFRDTRDHIFQDRVTLPSFVGMVTYPKSNVGRMHSVGSDGNIEFFHQINKDMNFTIRANYTFSQNVIDYFEENKLPYDYLSVTGKPFNILRGYISEGLFASKEEINTSPDQSGFGTIRPGDIKYRDVNGDGIINEDDKVPLSYSNQLPRMMYGFGGDFQWKDLTVSILFKGSAKVDYYRAGLGNDYGWIPFYNGDLGNVIKLANNPKNRWTPAWYSGTTATENPNAEFPRLSYGKNTNNSQLSSFWRRNGSFLRLQEVSLRYSLKHLPWIKSVGLSSVDLEFVANNLFTIDKVKYFDPEQASANGAVYPIPATYAFQVYLRF</sequence>
<dbReference type="EMBL" id="WCRY01000023">
    <property type="protein sequence ID" value="KAB4477156.1"/>
    <property type="molecule type" value="Genomic_DNA"/>
</dbReference>
<dbReference type="Pfam" id="PF13715">
    <property type="entry name" value="CarbopepD_reg_2"/>
    <property type="match status" value="1"/>
</dbReference>
<dbReference type="NCBIfam" id="TIGR04057">
    <property type="entry name" value="SusC_RagA_signa"/>
    <property type="match status" value="1"/>
</dbReference>
<comment type="caution">
    <text evidence="3">The sequence shown here is derived from an EMBL/GenBank/DDBJ whole genome shotgun (WGS) entry which is preliminary data.</text>
</comment>
<dbReference type="DNASU" id="1074066"/>
<dbReference type="InterPro" id="IPR008969">
    <property type="entry name" value="CarboxyPept-like_regulatory"/>
</dbReference>
<dbReference type="SUPFAM" id="SSF56935">
    <property type="entry name" value="Porins"/>
    <property type="match status" value="1"/>
</dbReference>
<dbReference type="Pfam" id="PF07715">
    <property type="entry name" value="Plug"/>
    <property type="match status" value="1"/>
</dbReference>
<evidence type="ECO:0000256" key="1">
    <source>
        <dbReference type="PROSITE-ProRule" id="PRU01360"/>
    </source>
</evidence>
<evidence type="ECO:0000259" key="2">
    <source>
        <dbReference type="Pfam" id="PF07715"/>
    </source>
</evidence>
<dbReference type="Proteomes" id="UP001200544">
    <property type="component" value="Unassembled WGS sequence"/>
</dbReference>
<organism evidence="3 5">
    <name type="scientific">Bacteroides thetaiotaomicron</name>
    <dbReference type="NCBI Taxonomy" id="818"/>
    <lineage>
        <taxon>Bacteria</taxon>
        <taxon>Pseudomonadati</taxon>
        <taxon>Bacteroidota</taxon>
        <taxon>Bacteroidia</taxon>
        <taxon>Bacteroidales</taxon>
        <taxon>Bacteroidaceae</taxon>
        <taxon>Bacteroides</taxon>
    </lineage>
</organism>
<keyword evidence="1" id="KW-1134">Transmembrane beta strand</keyword>
<keyword evidence="1" id="KW-0813">Transport</keyword>
<reference evidence="3 5" key="1">
    <citation type="journal article" date="2019" name="Nat. Med.">
        <title>A library of human gut bacterial isolates paired with longitudinal multiomics data enables mechanistic microbiome research.</title>
        <authorList>
            <person name="Poyet M."/>
            <person name="Groussin M."/>
            <person name="Gibbons S.M."/>
            <person name="Avila-Pacheco J."/>
            <person name="Jiang X."/>
            <person name="Kearney S.M."/>
            <person name="Perrotta A.R."/>
            <person name="Berdy B."/>
            <person name="Zhao S."/>
            <person name="Lieberman T.D."/>
            <person name="Swanson P.K."/>
            <person name="Smith M."/>
            <person name="Roesemann S."/>
            <person name="Alexander J.E."/>
            <person name="Rich S.A."/>
            <person name="Livny J."/>
            <person name="Vlamakis H."/>
            <person name="Clish C."/>
            <person name="Bullock K."/>
            <person name="Deik A."/>
            <person name="Scott J."/>
            <person name="Pierce K.A."/>
            <person name="Xavier R.J."/>
            <person name="Alm E.J."/>
        </authorList>
    </citation>
    <scope>NUCLEOTIDE SEQUENCE [LARGE SCALE GENOMIC DNA]</scope>
    <source>
        <strain evidence="3 5">BIOML-A162</strain>
    </source>
</reference>
<dbReference type="InterPro" id="IPR023997">
    <property type="entry name" value="TonB-dep_OMP_SusC/RagA_CS"/>
</dbReference>
<dbReference type="NCBIfam" id="TIGR04056">
    <property type="entry name" value="OMP_RagA_SusC"/>
    <property type="match status" value="1"/>
</dbReference>
<dbReference type="InterPro" id="IPR023996">
    <property type="entry name" value="TonB-dep_OMP_SusC/RagA"/>
</dbReference>
<protein>
    <submittedName>
        <fullName evidence="3">TonB-dependent receptor</fullName>
    </submittedName>
</protein>